<dbReference type="SUPFAM" id="SSF52540">
    <property type="entry name" value="P-loop containing nucleoside triphosphate hydrolases"/>
    <property type="match status" value="1"/>
</dbReference>
<evidence type="ECO:0000313" key="10">
    <source>
        <dbReference type="EMBL" id="WWR11525.1"/>
    </source>
</evidence>
<evidence type="ECO:0000256" key="8">
    <source>
        <dbReference type="ARBA" id="ARBA00030128"/>
    </source>
</evidence>
<dbReference type="InterPro" id="IPR020590">
    <property type="entry name" value="Guanylate_kinase_CS"/>
</dbReference>
<keyword evidence="4 10" id="KW-0808">Transferase</keyword>
<dbReference type="SMART" id="SM00072">
    <property type="entry name" value="GuKc"/>
    <property type="match status" value="1"/>
</dbReference>
<dbReference type="EC" id="2.7.4.8" evidence="2"/>
<keyword evidence="6 10" id="KW-0418">Kinase</keyword>
<organism evidence="10 11">
    <name type="scientific">Candidatus Legionella polyplacis</name>
    <dbReference type="NCBI Taxonomy" id="2005262"/>
    <lineage>
        <taxon>Bacteria</taxon>
        <taxon>Pseudomonadati</taxon>
        <taxon>Pseudomonadota</taxon>
        <taxon>Gammaproteobacteria</taxon>
        <taxon>Legionellales</taxon>
        <taxon>Legionellaceae</taxon>
        <taxon>Legionella</taxon>
    </lineage>
</organism>
<dbReference type="NCBIfam" id="TIGR03263">
    <property type="entry name" value="guanyl_kin"/>
    <property type="match status" value="1"/>
</dbReference>
<name>A0ABZ2GVN0_9GAMM</name>
<evidence type="ECO:0000259" key="9">
    <source>
        <dbReference type="PROSITE" id="PS50052"/>
    </source>
</evidence>
<dbReference type="EMBL" id="CP135137">
    <property type="protein sequence ID" value="WWR11525.1"/>
    <property type="molecule type" value="Genomic_DNA"/>
</dbReference>
<evidence type="ECO:0000256" key="5">
    <source>
        <dbReference type="ARBA" id="ARBA00022741"/>
    </source>
</evidence>
<dbReference type="GO" id="GO:0004385">
    <property type="term" value="F:GMP kinase activity"/>
    <property type="evidence" value="ECO:0007669"/>
    <property type="project" value="UniProtKB-EC"/>
</dbReference>
<feature type="domain" description="Guanylate kinase-like" evidence="9">
    <location>
        <begin position="7"/>
        <end position="185"/>
    </location>
</feature>
<dbReference type="PANTHER" id="PTHR23117:SF13">
    <property type="entry name" value="GUANYLATE KINASE"/>
    <property type="match status" value="1"/>
</dbReference>
<dbReference type="InterPro" id="IPR027417">
    <property type="entry name" value="P-loop_NTPase"/>
</dbReference>
<evidence type="ECO:0000313" key="11">
    <source>
        <dbReference type="Proteomes" id="UP001368618"/>
    </source>
</evidence>
<dbReference type="PANTHER" id="PTHR23117">
    <property type="entry name" value="GUANYLATE KINASE-RELATED"/>
    <property type="match status" value="1"/>
</dbReference>
<keyword evidence="5" id="KW-0547">Nucleotide-binding</keyword>
<evidence type="ECO:0000256" key="6">
    <source>
        <dbReference type="ARBA" id="ARBA00022777"/>
    </source>
</evidence>
<accession>A0ABZ2GVN0</accession>
<protein>
    <recommendedName>
        <fullName evidence="3">Guanylate kinase</fullName>
        <ecNumber evidence="2">2.7.4.8</ecNumber>
    </recommendedName>
    <alternativeName>
        <fullName evidence="8">GMP kinase</fullName>
    </alternativeName>
</protein>
<dbReference type="Pfam" id="PF00625">
    <property type="entry name" value="Guanylate_kin"/>
    <property type="match status" value="1"/>
</dbReference>
<proteinExistence type="inferred from homology"/>
<dbReference type="Gene3D" id="3.40.50.300">
    <property type="entry name" value="P-loop containing nucleotide triphosphate hydrolases"/>
    <property type="match status" value="1"/>
</dbReference>
<dbReference type="Proteomes" id="UP001368618">
    <property type="component" value="Chromosome"/>
</dbReference>
<dbReference type="InterPro" id="IPR008145">
    <property type="entry name" value="GK/Ca_channel_bsu"/>
</dbReference>
<evidence type="ECO:0000256" key="4">
    <source>
        <dbReference type="ARBA" id="ARBA00022679"/>
    </source>
</evidence>
<evidence type="ECO:0000256" key="3">
    <source>
        <dbReference type="ARBA" id="ARBA00016296"/>
    </source>
</evidence>
<keyword evidence="11" id="KW-1185">Reference proteome</keyword>
<dbReference type="CDD" id="cd00071">
    <property type="entry name" value="GMPK"/>
    <property type="match status" value="1"/>
</dbReference>
<gene>
    <name evidence="10" type="primary">gmk</name>
    <name evidence="10" type="ORF">RQL39_02460</name>
</gene>
<evidence type="ECO:0000256" key="2">
    <source>
        <dbReference type="ARBA" id="ARBA00012961"/>
    </source>
</evidence>
<dbReference type="InterPro" id="IPR017665">
    <property type="entry name" value="Guanylate_kinase"/>
</dbReference>
<comment type="similarity">
    <text evidence="1">Belongs to the guanylate kinase family.</text>
</comment>
<keyword evidence="7" id="KW-0067">ATP-binding</keyword>
<dbReference type="InterPro" id="IPR008144">
    <property type="entry name" value="Guanylate_kin-like_dom"/>
</dbReference>
<sequence length="209" mass="24595">MNKFSLGNIIILSSPSGGGKTTLLKNIVRLVNNIGAPISYTTRPIRPGEKEGIDYFFIEKKQFFIMKKKNFFLEYARIFNYYYGISFEEINKFINNGIDLILAINWQGAKRIKYLYPNQAISIFIIPPSLRVLKHRLFHRNKDCSFVNKRMRYVKNDVIHLKEFDYLIINDDLDNTILELYAIILANRLKMTYQKIYNKDLLSSFLLSL</sequence>
<dbReference type="Gene3D" id="3.30.63.10">
    <property type="entry name" value="Guanylate Kinase phosphate binding domain"/>
    <property type="match status" value="1"/>
</dbReference>
<dbReference type="PROSITE" id="PS00856">
    <property type="entry name" value="GUANYLATE_KINASE_1"/>
    <property type="match status" value="1"/>
</dbReference>
<dbReference type="RefSeq" id="WP_100114996.1">
    <property type="nucleotide sequence ID" value="NZ_CP021497.1"/>
</dbReference>
<evidence type="ECO:0000256" key="1">
    <source>
        <dbReference type="ARBA" id="ARBA00005790"/>
    </source>
</evidence>
<evidence type="ECO:0000256" key="7">
    <source>
        <dbReference type="ARBA" id="ARBA00022840"/>
    </source>
</evidence>
<reference evidence="10" key="1">
    <citation type="submission" date="2023-09" db="EMBL/GenBank/DDBJ databases">
        <title>Genomes of two closely related lineages of the louse Polyplax serrata with different host specificities.</title>
        <authorList>
            <person name="Martinu J."/>
            <person name="Tarabai H."/>
            <person name="Stefka J."/>
            <person name="Hypsa V."/>
        </authorList>
    </citation>
    <scope>NUCLEOTIDE SEQUENCE [LARGE SCALE GENOMIC DNA]</scope>
    <source>
        <strain evidence="10">98ZLc_SE</strain>
    </source>
</reference>
<dbReference type="PROSITE" id="PS50052">
    <property type="entry name" value="GUANYLATE_KINASE_2"/>
    <property type="match status" value="1"/>
</dbReference>